<feature type="domain" description="DUF4113" evidence="1">
    <location>
        <begin position="91"/>
        <end position="139"/>
    </location>
</feature>
<proteinExistence type="predicted"/>
<dbReference type="EMBL" id="LJQP01000359">
    <property type="protein sequence ID" value="KPX61348.1"/>
    <property type="molecule type" value="Genomic_DNA"/>
</dbReference>
<reference evidence="2 3" key="1">
    <citation type="submission" date="2015-09" db="EMBL/GenBank/DDBJ databases">
        <title>Genome announcement of multiple Pseudomonas syringae strains.</title>
        <authorList>
            <person name="Thakur S."/>
            <person name="Wang P.W."/>
            <person name="Gong Y."/>
            <person name="Weir B.S."/>
            <person name="Guttman D.S."/>
        </authorList>
    </citation>
    <scope>NUCLEOTIDE SEQUENCE [LARGE SCALE GENOMIC DNA]</scope>
    <source>
        <strain evidence="2 3">ICMP3507</strain>
    </source>
</reference>
<dbReference type="PATRIC" id="fig|53707.9.peg.3001"/>
<name>A0A0P9SKC8_PSEAV</name>
<protein>
    <submittedName>
        <fullName evidence="2">ImpB/mucB/samB family protein</fullName>
    </submittedName>
</protein>
<evidence type="ECO:0000313" key="2">
    <source>
        <dbReference type="EMBL" id="KPX61348.1"/>
    </source>
</evidence>
<accession>A0A0P9SKC8</accession>
<dbReference type="GO" id="GO:0003684">
    <property type="term" value="F:damaged DNA binding"/>
    <property type="evidence" value="ECO:0007669"/>
    <property type="project" value="InterPro"/>
</dbReference>
<evidence type="ECO:0000313" key="3">
    <source>
        <dbReference type="Proteomes" id="UP000050265"/>
    </source>
</evidence>
<dbReference type="GO" id="GO:0006281">
    <property type="term" value="P:DNA repair"/>
    <property type="evidence" value="ECO:0007669"/>
    <property type="project" value="InterPro"/>
</dbReference>
<comment type="caution">
    <text evidence="2">The sequence shown here is derived from an EMBL/GenBank/DDBJ whole genome shotgun (WGS) entry which is preliminary data.</text>
</comment>
<organism evidence="2 3">
    <name type="scientific">Pseudomonas amygdali pv. lachrymans</name>
    <name type="common">Pseudomonas syringae pv. lachrymans</name>
    <dbReference type="NCBI Taxonomy" id="53707"/>
    <lineage>
        <taxon>Bacteria</taxon>
        <taxon>Pseudomonadati</taxon>
        <taxon>Pseudomonadota</taxon>
        <taxon>Gammaproteobacteria</taxon>
        <taxon>Pseudomonadales</taxon>
        <taxon>Pseudomonadaceae</taxon>
        <taxon>Pseudomonas</taxon>
        <taxon>Pseudomonas amygdali</taxon>
    </lineage>
</organism>
<dbReference type="AlphaFoldDB" id="A0A0P9SKC8"/>
<gene>
    <name evidence="2" type="ORF">ALO35_02074</name>
</gene>
<evidence type="ECO:0000259" key="1">
    <source>
        <dbReference type="Pfam" id="PF13438"/>
    </source>
</evidence>
<dbReference type="Proteomes" id="UP000050265">
    <property type="component" value="Unassembled WGS sequence"/>
</dbReference>
<sequence>MEEKGQIKLIAAQIHPAPGDYEKNIAKHSEVGPIKEAVATYTARAAEKLRAQGSVCKKMRLSVRTGMFNPDEAKYANGVVIELPYATNDTRLMSVMDSINSRWGRGTLRTATVPTTPECAKRRDLMSQSYTTRVDELWIAKAH</sequence>
<dbReference type="Pfam" id="PF13438">
    <property type="entry name" value="DUF4113"/>
    <property type="match status" value="1"/>
</dbReference>
<dbReference type="InterPro" id="IPR025188">
    <property type="entry name" value="DUF4113"/>
</dbReference>